<keyword evidence="5 6" id="KW-0482">Metalloprotease</keyword>
<organism evidence="9 10">
    <name type="scientific">Armadillidium nasatum</name>
    <dbReference type="NCBI Taxonomy" id="96803"/>
    <lineage>
        <taxon>Eukaryota</taxon>
        <taxon>Metazoa</taxon>
        <taxon>Ecdysozoa</taxon>
        <taxon>Arthropoda</taxon>
        <taxon>Crustacea</taxon>
        <taxon>Multicrustacea</taxon>
        <taxon>Malacostraca</taxon>
        <taxon>Eumalacostraca</taxon>
        <taxon>Peracarida</taxon>
        <taxon>Isopoda</taxon>
        <taxon>Oniscidea</taxon>
        <taxon>Crinocheta</taxon>
        <taxon>Armadillidiidae</taxon>
        <taxon>Armadillidium</taxon>
    </lineage>
</organism>
<protein>
    <recommendedName>
        <fullName evidence="7">Metalloendopeptidase</fullName>
        <ecNumber evidence="7">3.4.24.-</ecNumber>
    </recommendedName>
</protein>
<dbReference type="PANTHER" id="PTHR10127:SF780">
    <property type="entry name" value="METALLOENDOPEPTIDASE"/>
    <property type="match status" value="1"/>
</dbReference>
<comment type="caution">
    <text evidence="9">The sequence shown here is derived from an EMBL/GenBank/DDBJ whole genome shotgun (WGS) entry which is preliminary data.</text>
</comment>
<dbReference type="GO" id="GO:0006508">
    <property type="term" value="P:proteolysis"/>
    <property type="evidence" value="ECO:0007669"/>
    <property type="project" value="UniProtKB-KW"/>
</dbReference>
<dbReference type="GO" id="GO:0008270">
    <property type="term" value="F:zinc ion binding"/>
    <property type="evidence" value="ECO:0007669"/>
    <property type="project" value="UniProtKB-UniRule"/>
</dbReference>
<evidence type="ECO:0000256" key="5">
    <source>
        <dbReference type="ARBA" id="ARBA00023049"/>
    </source>
</evidence>
<dbReference type="Proteomes" id="UP000326759">
    <property type="component" value="Unassembled WGS sequence"/>
</dbReference>
<comment type="caution">
    <text evidence="6">Lacks conserved residue(s) required for the propagation of feature annotation.</text>
</comment>
<evidence type="ECO:0000259" key="8">
    <source>
        <dbReference type="PROSITE" id="PS51864"/>
    </source>
</evidence>
<dbReference type="InterPro" id="IPR024079">
    <property type="entry name" value="MetalloPept_cat_dom_sf"/>
</dbReference>
<feature type="binding site" evidence="6">
    <location>
        <position position="38"/>
    </location>
    <ligand>
        <name>Zn(2+)</name>
        <dbReference type="ChEBI" id="CHEBI:29105"/>
        <note>catalytic</note>
    </ligand>
</feature>
<evidence type="ECO:0000313" key="10">
    <source>
        <dbReference type="Proteomes" id="UP000326759"/>
    </source>
</evidence>
<dbReference type="InterPro" id="IPR001506">
    <property type="entry name" value="Peptidase_M12A"/>
</dbReference>
<name>A0A5N5TC33_9CRUS</name>
<keyword evidence="3 6" id="KW-0378">Hydrolase</keyword>
<evidence type="ECO:0000256" key="1">
    <source>
        <dbReference type="ARBA" id="ARBA00022670"/>
    </source>
</evidence>
<dbReference type="SMART" id="SM00235">
    <property type="entry name" value="ZnMc"/>
    <property type="match status" value="1"/>
</dbReference>
<dbReference type="PRINTS" id="PR00480">
    <property type="entry name" value="ASTACIN"/>
</dbReference>
<feature type="domain" description="Peptidase M12A" evidence="8">
    <location>
        <begin position="1"/>
        <end position="127"/>
    </location>
</feature>
<feature type="non-terminal residue" evidence="9">
    <location>
        <position position="1"/>
    </location>
</feature>
<sequence>CSSSVGRVGGSQVVSLGEGCLTKGVVIHELMHSLGFWHEQARPDRDRYITIIWENIQMGLSYNFGKYDWDTIQNLSVPYDLGSIMHYGSNAFAKNRTKPTIISNNGEEIGQRYGLSEDVQNSCILGV</sequence>
<dbReference type="PANTHER" id="PTHR10127">
    <property type="entry name" value="DISCOIDIN, CUB, EGF, LAMININ , AND ZINC METALLOPROTEASE DOMAIN CONTAINING"/>
    <property type="match status" value="1"/>
</dbReference>
<keyword evidence="1 6" id="KW-0645">Protease</keyword>
<dbReference type="EMBL" id="SEYY01004371">
    <property type="protein sequence ID" value="KAB7503817.1"/>
    <property type="molecule type" value="Genomic_DNA"/>
</dbReference>
<keyword evidence="10" id="KW-1185">Reference proteome</keyword>
<evidence type="ECO:0000256" key="4">
    <source>
        <dbReference type="ARBA" id="ARBA00022833"/>
    </source>
</evidence>
<dbReference type="CDD" id="cd04280">
    <property type="entry name" value="ZnMc_astacin_like"/>
    <property type="match status" value="1"/>
</dbReference>
<dbReference type="InterPro" id="IPR034035">
    <property type="entry name" value="Astacin-like_dom"/>
</dbReference>
<reference evidence="9 10" key="1">
    <citation type="journal article" date="2019" name="PLoS Biol.">
        <title>Sex chromosomes control vertical transmission of feminizing Wolbachia symbionts in an isopod.</title>
        <authorList>
            <person name="Becking T."/>
            <person name="Chebbi M.A."/>
            <person name="Giraud I."/>
            <person name="Moumen B."/>
            <person name="Laverre T."/>
            <person name="Caubet Y."/>
            <person name="Peccoud J."/>
            <person name="Gilbert C."/>
            <person name="Cordaux R."/>
        </authorList>
    </citation>
    <scope>NUCLEOTIDE SEQUENCE [LARGE SCALE GENOMIC DNA]</scope>
    <source>
        <strain evidence="9">ANa2</strain>
        <tissue evidence="9">Whole body excluding digestive tract and cuticle</tissue>
    </source>
</reference>
<dbReference type="PROSITE" id="PS51864">
    <property type="entry name" value="ASTACIN"/>
    <property type="match status" value="1"/>
</dbReference>
<feature type="binding site" evidence="6">
    <location>
        <position position="32"/>
    </location>
    <ligand>
        <name>Zn(2+)</name>
        <dbReference type="ChEBI" id="CHEBI:29105"/>
        <note>catalytic</note>
    </ligand>
</feature>
<dbReference type="Gene3D" id="3.40.390.10">
    <property type="entry name" value="Collagenase (Catalytic Domain)"/>
    <property type="match status" value="1"/>
</dbReference>
<dbReference type="AlphaFoldDB" id="A0A5N5TC33"/>
<evidence type="ECO:0000256" key="3">
    <source>
        <dbReference type="ARBA" id="ARBA00022801"/>
    </source>
</evidence>
<proteinExistence type="predicted"/>
<evidence type="ECO:0000256" key="2">
    <source>
        <dbReference type="ARBA" id="ARBA00022723"/>
    </source>
</evidence>
<dbReference type="OrthoDB" id="291007at2759"/>
<gene>
    <name evidence="9" type="ORF">Anas_13423</name>
</gene>
<keyword evidence="4 6" id="KW-0862">Zinc</keyword>
<feature type="binding site" evidence="6">
    <location>
        <position position="28"/>
    </location>
    <ligand>
        <name>Zn(2+)</name>
        <dbReference type="ChEBI" id="CHEBI:29105"/>
        <note>catalytic</note>
    </ligand>
</feature>
<dbReference type="SUPFAM" id="SSF55486">
    <property type="entry name" value="Metalloproteases ('zincins'), catalytic domain"/>
    <property type="match status" value="1"/>
</dbReference>
<keyword evidence="2 6" id="KW-0479">Metal-binding</keyword>
<dbReference type="GO" id="GO:0004222">
    <property type="term" value="F:metalloendopeptidase activity"/>
    <property type="evidence" value="ECO:0007669"/>
    <property type="project" value="UniProtKB-UniRule"/>
</dbReference>
<feature type="active site" evidence="6">
    <location>
        <position position="29"/>
    </location>
</feature>
<accession>A0A5N5TC33</accession>
<dbReference type="EC" id="3.4.24.-" evidence="7"/>
<dbReference type="Pfam" id="PF01400">
    <property type="entry name" value="Astacin"/>
    <property type="match status" value="1"/>
</dbReference>
<evidence type="ECO:0000313" key="9">
    <source>
        <dbReference type="EMBL" id="KAB7503817.1"/>
    </source>
</evidence>
<comment type="cofactor">
    <cofactor evidence="6 7">
        <name>Zn(2+)</name>
        <dbReference type="ChEBI" id="CHEBI:29105"/>
    </cofactor>
    <text evidence="6 7">Binds 1 zinc ion per subunit.</text>
</comment>
<evidence type="ECO:0000256" key="6">
    <source>
        <dbReference type="PROSITE-ProRule" id="PRU01211"/>
    </source>
</evidence>
<dbReference type="InterPro" id="IPR006026">
    <property type="entry name" value="Peptidase_Metallo"/>
</dbReference>
<evidence type="ECO:0000256" key="7">
    <source>
        <dbReference type="RuleBase" id="RU361183"/>
    </source>
</evidence>